<dbReference type="OrthoDB" id="276276at2759"/>
<dbReference type="PROSITE" id="PS51462">
    <property type="entry name" value="NUDIX"/>
    <property type="match status" value="1"/>
</dbReference>
<dbReference type="InterPro" id="IPR015797">
    <property type="entry name" value="NUDIX_hydrolase-like_dom_sf"/>
</dbReference>
<dbReference type="AlphaFoldDB" id="A0A9P4MMU7"/>
<organism evidence="2 3">
    <name type="scientific">Delitschia confertaspora ATCC 74209</name>
    <dbReference type="NCBI Taxonomy" id="1513339"/>
    <lineage>
        <taxon>Eukaryota</taxon>
        <taxon>Fungi</taxon>
        <taxon>Dikarya</taxon>
        <taxon>Ascomycota</taxon>
        <taxon>Pezizomycotina</taxon>
        <taxon>Dothideomycetes</taxon>
        <taxon>Pleosporomycetidae</taxon>
        <taxon>Pleosporales</taxon>
        <taxon>Delitschiaceae</taxon>
        <taxon>Delitschia</taxon>
    </lineage>
</organism>
<sequence length="182" mass="20814">MSTSDLTFEVPASLAAYCVSEREYIQQHPDYHILVVGAVVFHEERLLLVQRAASDTFPNLQEFPGGKMDDIDETILHAVARELKEETGLEATKFVRKVGEMDWQRKDRRTGENLKWLKLIFEVKVKEINVVLDPAEHQQYLFATEEEILNDKAKGVELSFISPLNKAIKLEAFKLRRGLAAT</sequence>
<dbReference type="Proteomes" id="UP000799536">
    <property type="component" value="Unassembled WGS sequence"/>
</dbReference>
<proteinExistence type="predicted"/>
<evidence type="ECO:0000259" key="1">
    <source>
        <dbReference type="PROSITE" id="PS51462"/>
    </source>
</evidence>
<evidence type="ECO:0000313" key="3">
    <source>
        <dbReference type="Proteomes" id="UP000799536"/>
    </source>
</evidence>
<keyword evidence="3" id="KW-1185">Reference proteome</keyword>
<feature type="domain" description="Nudix hydrolase" evidence="1">
    <location>
        <begin position="31"/>
        <end position="165"/>
    </location>
</feature>
<dbReference type="CDD" id="cd02883">
    <property type="entry name" value="NUDIX_Hydrolase"/>
    <property type="match status" value="1"/>
</dbReference>
<reference evidence="2" key="1">
    <citation type="journal article" date="2020" name="Stud. Mycol.">
        <title>101 Dothideomycetes genomes: a test case for predicting lifestyles and emergence of pathogens.</title>
        <authorList>
            <person name="Haridas S."/>
            <person name="Albert R."/>
            <person name="Binder M."/>
            <person name="Bloem J."/>
            <person name="Labutti K."/>
            <person name="Salamov A."/>
            <person name="Andreopoulos B."/>
            <person name="Baker S."/>
            <person name="Barry K."/>
            <person name="Bills G."/>
            <person name="Bluhm B."/>
            <person name="Cannon C."/>
            <person name="Castanera R."/>
            <person name="Culley D."/>
            <person name="Daum C."/>
            <person name="Ezra D."/>
            <person name="Gonzalez J."/>
            <person name="Henrissat B."/>
            <person name="Kuo A."/>
            <person name="Liang C."/>
            <person name="Lipzen A."/>
            <person name="Lutzoni F."/>
            <person name="Magnuson J."/>
            <person name="Mondo S."/>
            <person name="Nolan M."/>
            <person name="Ohm R."/>
            <person name="Pangilinan J."/>
            <person name="Park H.-J."/>
            <person name="Ramirez L."/>
            <person name="Alfaro M."/>
            <person name="Sun H."/>
            <person name="Tritt A."/>
            <person name="Yoshinaga Y."/>
            <person name="Zwiers L.-H."/>
            <person name="Turgeon B."/>
            <person name="Goodwin S."/>
            <person name="Spatafora J."/>
            <person name="Crous P."/>
            <person name="Grigoriev I."/>
        </authorList>
    </citation>
    <scope>NUCLEOTIDE SEQUENCE</scope>
    <source>
        <strain evidence="2">ATCC 74209</strain>
    </source>
</reference>
<dbReference type="Pfam" id="PF00293">
    <property type="entry name" value="NUDIX"/>
    <property type="match status" value="1"/>
</dbReference>
<dbReference type="PANTHER" id="PTHR43736:SF1">
    <property type="entry name" value="DIHYDRONEOPTERIN TRIPHOSPHATE DIPHOSPHATASE"/>
    <property type="match status" value="1"/>
</dbReference>
<protein>
    <recommendedName>
        <fullName evidence="1">Nudix hydrolase domain-containing protein</fullName>
    </recommendedName>
</protein>
<comment type="caution">
    <text evidence="2">The sequence shown here is derived from an EMBL/GenBank/DDBJ whole genome shotgun (WGS) entry which is preliminary data.</text>
</comment>
<accession>A0A9P4MMU7</accession>
<dbReference type="PANTHER" id="PTHR43736">
    <property type="entry name" value="ADP-RIBOSE PYROPHOSPHATASE"/>
    <property type="match status" value="1"/>
</dbReference>
<dbReference type="SUPFAM" id="SSF55811">
    <property type="entry name" value="Nudix"/>
    <property type="match status" value="1"/>
</dbReference>
<name>A0A9P4MMU7_9PLEO</name>
<gene>
    <name evidence="2" type="ORF">GQ43DRAFT_443126</name>
</gene>
<dbReference type="EMBL" id="ML994126">
    <property type="protein sequence ID" value="KAF2198669.1"/>
    <property type="molecule type" value="Genomic_DNA"/>
</dbReference>
<evidence type="ECO:0000313" key="2">
    <source>
        <dbReference type="EMBL" id="KAF2198669.1"/>
    </source>
</evidence>
<dbReference type="InterPro" id="IPR000086">
    <property type="entry name" value="NUDIX_hydrolase_dom"/>
</dbReference>
<dbReference type="Gene3D" id="3.90.79.10">
    <property type="entry name" value="Nucleoside Triphosphate Pyrophosphohydrolase"/>
    <property type="match status" value="1"/>
</dbReference>